<dbReference type="GO" id="GO:0006105">
    <property type="term" value="P:succinate metabolic process"/>
    <property type="evidence" value="ECO:0007669"/>
    <property type="project" value="TreeGrafter"/>
</dbReference>
<sequence length="137" mass="16046">MRAQQGLIGIVPRNSYKMLWHISRATQRCLHVSSTALLPPKVLYRRVLRAHRKHLPAQSRQLGDNYVKSEFRLHRNVDNPAQLIGFLTEWQLYAQKVEENSWAGDKLDQNFFDKMNEEQQQQVSRLLHANQKRNGSA</sequence>
<dbReference type="AlphaFoldDB" id="A0A8H4QBV0"/>
<evidence type="ECO:0000256" key="3">
    <source>
        <dbReference type="ARBA" id="ARBA00006020"/>
    </source>
</evidence>
<reference evidence="10 11" key="1">
    <citation type="journal article" date="2020" name="G3 (Bethesda)">
        <title>Genetic Underpinnings of Host Manipulation by Ophiocordyceps as Revealed by Comparative Transcriptomics.</title>
        <authorList>
            <person name="Will I."/>
            <person name="Das B."/>
            <person name="Trinh T."/>
            <person name="Brachmann A."/>
            <person name="Ohm R.A."/>
            <person name="de Bekker C."/>
        </authorList>
    </citation>
    <scope>NUCLEOTIDE SEQUENCE [LARGE SCALE GENOMIC DNA]</scope>
    <source>
        <strain evidence="10 11">EC05</strain>
    </source>
</reference>
<comment type="subcellular location">
    <subcellularLocation>
        <location evidence="2 8">Mitochondrion matrix</location>
    </subcellularLocation>
</comment>
<dbReference type="PANTHER" id="PTHR13137:SF6">
    <property type="entry name" value="SUCCINATE DEHYDROGENASE ASSEMBLY FACTOR 3, MITOCHONDRIAL"/>
    <property type="match status" value="1"/>
</dbReference>
<evidence type="ECO:0000313" key="10">
    <source>
        <dbReference type="EMBL" id="KAF4594488.1"/>
    </source>
</evidence>
<comment type="similarity">
    <text evidence="3 8">Belongs to the complex I LYR family. SDHAF3 subfamily.</text>
</comment>
<evidence type="ECO:0000256" key="5">
    <source>
        <dbReference type="ARBA" id="ARBA00022946"/>
    </source>
</evidence>
<gene>
    <name evidence="10" type="ORF">GQ602_000101</name>
</gene>
<dbReference type="PANTHER" id="PTHR13137">
    <property type="entry name" value="DC11 ACN9 HOMOLOG"/>
    <property type="match status" value="1"/>
</dbReference>
<dbReference type="InterPro" id="IPR008381">
    <property type="entry name" value="SDHAF3/Sdh7"/>
</dbReference>
<evidence type="ECO:0000256" key="9">
    <source>
        <dbReference type="SAM" id="MobiDB-lite"/>
    </source>
</evidence>
<dbReference type="Pfam" id="PF13233">
    <property type="entry name" value="Complex1_LYR_2"/>
    <property type="match status" value="1"/>
</dbReference>
<accession>A0A8H4QBV0</accession>
<dbReference type="GO" id="GO:0034553">
    <property type="term" value="P:mitochondrial respiratory chain complex II assembly"/>
    <property type="evidence" value="ECO:0007669"/>
    <property type="project" value="UniProtKB-UniRule"/>
</dbReference>
<organism evidence="10 11">
    <name type="scientific">Ophiocordyceps camponoti-floridani</name>
    <dbReference type="NCBI Taxonomy" id="2030778"/>
    <lineage>
        <taxon>Eukaryota</taxon>
        <taxon>Fungi</taxon>
        <taxon>Dikarya</taxon>
        <taxon>Ascomycota</taxon>
        <taxon>Pezizomycotina</taxon>
        <taxon>Sordariomycetes</taxon>
        <taxon>Hypocreomycetidae</taxon>
        <taxon>Hypocreales</taxon>
        <taxon>Ophiocordycipitaceae</taxon>
        <taxon>Ophiocordyceps</taxon>
    </lineage>
</organism>
<dbReference type="GO" id="GO:0005758">
    <property type="term" value="C:mitochondrial intermembrane space"/>
    <property type="evidence" value="ECO:0007669"/>
    <property type="project" value="TreeGrafter"/>
</dbReference>
<dbReference type="OrthoDB" id="278329at2759"/>
<dbReference type="Proteomes" id="UP000562929">
    <property type="component" value="Unassembled WGS sequence"/>
</dbReference>
<comment type="subunit">
    <text evidence="4 8">Interacts with the iron-sulfur protein subunit within the SDH catalytic dimer.</text>
</comment>
<feature type="region of interest" description="Disordered" evidence="9">
    <location>
        <begin position="118"/>
        <end position="137"/>
    </location>
</feature>
<dbReference type="CDD" id="cd20270">
    <property type="entry name" value="Complex1_LYR_SDHAF3_LYRM10"/>
    <property type="match status" value="1"/>
</dbReference>
<name>A0A8H4QBV0_9HYPO</name>
<dbReference type="GO" id="GO:0005759">
    <property type="term" value="C:mitochondrial matrix"/>
    <property type="evidence" value="ECO:0007669"/>
    <property type="project" value="UniProtKB-SubCell"/>
</dbReference>
<keyword evidence="7 8" id="KW-0143">Chaperone</keyword>
<evidence type="ECO:0000256" key="7">
    <source>
        <dbReference type="ARBA" id="ARBA00023186"/>
    </source>
</evidence>
<evidence type="ECO:0000256" key="1">
    <source>
        <dbReference type="ARBA" id="ARBA00003675"/>
    </source>
</evidence>
<dbReference type="EMBL" id="JAACLJ010000001">
    <property type="protein sequence ID" value="KAF4594488.1"/>
    <property type="molecule type" value="Genomic_DNA"/>
</dbReference>
<keyword evidence="11" id="KW-1185">Reference proteome</keyword>
<evidence type="ECO:0000313" key="11">
    <source>
        <dbReference type="Proteomes" id="UP000562929"/>
    </source>
</evidence>
<keyword evidence="6 8" id="KW-0496">Mitochondrion</keyword>
<keyword evidence="5" id="KW-0809">Transit peptide</keyword>
<proteinExistence type="inferred from homology"/>
<evidence type="ECO:0000256" key="6">
    <source>
        <dbReference type="ARBA" id="ARBA00023128"/>
    </source>
</evidence>
<evidence type="ECO:0000256" key="4">
    <source>
        <dbReference type="ARBA" id="ARBA00011273"/>
    </source>
</evidence>
<comment type="caution">
    <text evidence="10">The sequence shown here is derived from an EMBL/GenBank/DDBJ whole genome shotgun (WGS) entry which is preliminary data.</text>
</comment>
<protein>
    <recommendedName>
        <fullName evidence="8">Succinate dehydrogenase assembly factor 3</fullName>
        <shortName evidence="8">SDH assembly factor 3</shortName>
        <shortName evidence="8">SDHAF3</shortName>
    </recommendedName>
</protein>
<comment type="function">
    <text evidence="1 8">Plays an essential role in the assembly of succinate dehydrogenase (SDH), an enzyme complex (also referred to as respiratory complex II) that is a component of both the tricarboxylic acid (TCA) cycle and the mitochondrial electron transport chain, and which couples the oxidation of succinate to fumarate with the reduction of ubiquinone (coenzyme Q) to ubiquinol. Promotes maturation of the iron-sulfur protein subunit of the SDH catalytic dimer, protecting it from the deleterious effects of oxidants. May act together with SDHAF1.</text>
</comment>
<evidence type="ECO:0000256" key="2">
    <source>
        <dbReference type="ARBA" id="ARBA00004305"/>
    </source>
</evidence>
<evidence type="ECO:0000256" key="8">
    <source>
        <dbReference type="RuleBase" id="RU368039"/>
    </source>
</evidence>